<dbReference type="PANTHER" id="PTHR30437:SF5">
    <property type="entry name" value="REGULATOR OF NUCLEOSIDE DIPHOSPHATE KINASE"/>
    <property type="match status" value="1"/>
</dbReference>
<dbReference type="EMBL" id="JBHUHZ010000002">
    <property type="protein sequence ID" value="MFD2163144.1"/>
    <property type="molecule type" value="Genomic_DNA"/>
</dbReference>
<dbReference type="PANTHER" id="PTHR30437">
    <property type="entry name" value="TRANSCRIPTION ELONGATION FACTOR GREA"/>
    <property type="match status" value="1"/>
</dbReference>
<dbReference type="InterPro" id="IPR036953">
    <property type="entry name" value="GreA/GreB_C_sf"/>
</dbReference>
<evidence type="ECO:0000259" key="1">
    <source>
        <dbReference type="Pfam" id="PF01272"/>
    </source>
</evidence>
<sequence length="132" mass="14823">MNTTSVIHDIKPIILTTGLYDLLKDHLRTHKLSKYNEEKLTLELRAAQQVLMRDLPPNVVTVNKKVRIKLLSTGEEQVYNFVGTTNAKRKNNTTSILTPVGIATIGHSEGAELDWEMPDGITTIRIEEVSDL</sequence>
<gene>
    <name evidence="2" type="ORF">ACFSJU_12130</name>
</gene>
<keyword evidence="2" id="KW-0648">Protein biosynthesis</keyword>
<organism evidence="2 3">
    <name type="scientific">Paradesertivirga mongoliensis</name>
    <dbReference type="NCBI Taxonomy" id="2100740"/>
    <lineage>
        <taxon>Bacteria</taxon>
        <taxon>Pseudomonadati</taxon>
        <taxon>Bacteroidota</taxon>
        <taxon>Sphingobacteriia</taxon>
        <taxon>Sphingobacteriales</taxon>
        <taxon>Sphingobacteriaceae</taxon>
        <taxon>Paradesertivirga</taxon>
    </lineage>
</organism>
<name>A0ABW4ZM23_9SPHI</name>
<dbReference type="InterPro" id="IPR001437">
    <property type="entry name" value="Tscrpt_elong_fac_GreA/B_C"/>
</dbReference>
<dbReference type="GO" id="GO:0003746">
    <property type="term" value="F:translation elongation factor activity"/>
    <property type="evidence" value="ECO:0007669"/>
    <property type="project" value="UniProtKB-KW"/>
</dbReference>
<feature type="domain" description="Transcription elongation factor GreA/GreB C-terminal" evidence="1">
    <location>
        <begin position="57"/>
        <end position="130"/>
    </location>
</feature>
<dbReference type="SUPFAM" id="SSF54534">
    <property type="entry name" value="FKBP-like"/>
    <property type="match status" value="1"/>
</dbReference>
<protein>
    <submittedName>
        <fullName evidence="2">GreA/GreB family elongation factor</fullName>
    </submittedName>
</protein>
<dbReference type="InterPro" id="IPR023459">
    <property type="entry name" value="Tscrpt_elong_fac_GreA/B_fam"/>
</dbReference>
<dbReference type="Pfam" id="PF01272">
    <property type="entry name" value="GreA_GreB"/>
    <property type="match status" value="1"/>
</dbReference>
<dbReference type="Proteomes" id="UP001597387">
    <property type="component" value="Unassembled WGS sequence"/>
</dbReference>
<reference evidence="3" key="1">
    <citation type="journal article" date="2019" name="Int. J. Syst. Evol. Microbiol.">
        <title>The Global Catalogue of Microorganisms (GCM) 10K type strain sequencing project: providing services to taxonomists for standard genome sequencing and annotation.</title>
        <authorList>
            <consortium name="The Broad Institute Genomics Platform"/>
            <consortium name="The Broad Institute Genome Sequencing Center for Infectious Disease"/>
            <person name="Wu L."/>
            <person name="Ma J."/>
        </authorList>
    </citation>
    <scope>NUCLEOTIDE SEQUENCE [LARGE SCALE GENOMIC DNA]</scope>
    <source>
        <strain evidence="3">KCTC 42217</strain>
    </source>
</reference>
<dbReference type="RefSeq" id="WP_255901348.1">
    <property type="nucleotide sequence ID" value="NZ_JAFMZO010000002.1"/>
</dbReference>
<comment type="caution">
    <text evidence="2">The sequence shown here is derived from an EMBL/GenBank/DDBJ whole genome shotgun (WGS) entry which is preliminary data.</text>
</comment>
<evidence type="ECO:0000313" key="2">
    <source>
        <dbReference type="EMBL" id="MFD2163144.1"/>
    </source>
</evidence>
<evidence type="ECO:0000313" key="3">
    <source>
        <dbReference type="Proteomes" id="UP001597387"/>
    </source>
</evidence>
<proteinExistence type="predicted"/>
<keyword evidence="2" id="KW-0251">Elongation factor</keyword>
<dbReference type="Gene3D" id="3.10.50.30">
    <property type="entry name" value="Transcription elongation factor, GreA/GreB, C-terminal domain"/>
    <property type="match status" value="1"/>
</dbReference>
<accession>A0ABW4ZM23</accession>
<keyword evidence="3" id="KW-1185">Reference proteome</keyword>